<comment type="caution">
    <text evidence="2">The sequence shown here is derived from an EMBL/GenBank/DDBJ whole genome shotgun (WGS) entry which is preliminary data.</text>
</comment>
<dbReference type="AlphaFoldDB" id="A0A261S2T0"/>
<dbReference type="SUPFAM" id="SSF52833">
    <property type="entry name" value="Thioredoxin-like"/>
    <property type="match status" value="1"/>
</dbReference>
<dbReference type="Proteomes" id="UP000216020">
    <property type="component" value="Unassembled WGS sequence"/>
</dbReference>
<dbReference type="InterPro" id="IPR036249">
    <property type="entry name" value="Thioredoxin-like_sf"/>
</dbReference>
<evidence type="ECO:0000313" key="3">
    <source>
        <dbReference type="Proteomes" id="UP000216020"/>
    </source>
</evidence>
<dbReference type="RefSeq" id="WP_094855699.1">
    <property type="nucleotide sequence ID" value="NZ_NEVM01000005.1"/>
</dbReference>
<organism evidence="2 3">
    <name type="scientific">Bordetella genomosp. 10</name>
    <dbReference type="NCBI Taxonomy" id="1416804"/>
    <lineage>
        <taxon>Bacteria</taxon>
        <taxon>Pseudomonadati</taxon>
        <taxon>Pseudomonadota</taxon>
        <taxon>Betaproteobacteria</taxon>
        <taxon>Burkholderiales</taxon>
        <taxon>Alcaligenaceae</taxon>
        <taxon>Bordetella</taxon>
    </lineage>
</organism>
<evidence type="ECO:0000259" key="1">
    <source>
        <dbReference type="PROSITE" id="PS51352"/>
    </source>
</evidence>
<evidence type="ECO:0000313" key="2">
    <source>
        <dbReference type="EMBL" id="OZI31287.1"/>
    </source>
</evidence>
<keyword evidence="3" id="KW-1185">Reference proteome</keyword>
<dbReference type="EMBL" id="NEVM01000005">
    <property type="protein sequence ID" value="OZI31287.1"/>
    <property type="molecule type" value="Genomic_DNA"/>
</dbReference>
<dbReference type="PROSITE" id="PS51352">
    <property type="entry name" value="THIOREDOXIN_2"/>
    <property type="match status" value="1"/>
</dbReference>
<accession>A0A261S2T0</accession>
<dbReference type="OrthoDB" id="8521206at2"/>
<dbReference type="Gene3D" id="3.40.30.10">
    <property type="entry name" value="Glutaredoxin"/>
    <property type="match status" value="1"/>
</dbReference>
<dbReference type="InterPro" id="IPR013766">
    <property type="entry name" value="Thioredoxin_domain"/>
</dbReference>
<gene>
    <name evidence="2" type="ORF">CAL29_25520</name>
</gene>
<dbReference type="Pfam" id="PF00085">
    <property type="entry name" value="Thioredoxin"/>
    <property type="match status" value="1"/>
</dbReference>
<protein>
    <submittedName>
        <fullName evidence="2">Thiol reductase thioredoxin</fullName>
    </submittedName>
</protein>
<name>A0A261S2T0_9BORD</name>
<dbReference type="CDD" id="cd02947">
    <property type="entry name" value="TRX_family"/>
    <property type="match status" value="1"/>
</dbReference>
<reference evidence="3" key="1">
    <citation type="submission" date="2017-05" db="EMBL/GenBank/DDBJ databases">
        <title>Complete and WGS of Bordetella genogroups.</title>
        <authorList>
            <person name="Spilker T."/>
            <person name="Lipuma J."/>
        </authorList>
    </citation>
    <scope>NUCLEOTIDE SEQUENCE [LARGE SCALE GENOMIC DNA]</scope>
    <source>
        <strain evidence="3">AU16122</strain>
    </source>
</reference>
<proteinExistence type="predicted"/>
<sequence>MSASSTSTAPLPVPASLAFEPDHPALRARLRDPGTALVACFCAAWCDTCREYRPKLDELAAQWPQYAFAWIDIEDHADLLGDEDVENFPTILVQMGDRTVFYGPMLPHIGHLERLLGTLDDSSPAVTTQLPDVRALLGR</sequence>
<feature type="domain" description="Thioredoxin" evidence="1">
    <location>
        <begin position="5"/>
        <end position="139"/>
    </location>
</feature>